<proteinExistence type="predicted"/>
<dbReference type="EMBL" id="LMVN01000001">
    <property type="protein sequence ID" value="PAV08176.1"/>
    <property type="molecule type" value="Genomic_DNA"/>
</dbReference>
<evidence type="ECO:0000313" key="8">
    <source>
        <dbReference type="EMBL" id="PWL08259.1"/>
    </source>
</evidence>
<dbReference type="UniPathway" id="UPA00262">
    <property type="reaction ID" value="UER00222"/>
</dbReference>
<evidence type="ECO:0000256" key="5">
    <source>
        <dbReference type="ARBA" id="ARBA00023244"/>
    </source>
</evidence>
<evidence type="ECO:0000313" key="10">
    <source>
        <dbReference type="Proteomes" id="UP000246004"/>
    </source>
</evidence>
<organism evidence="7 9">
    <name type="scientific">Methanosphaera cuniculi</name>
    <dbReference type="NCBI Taxonomy" id="1077256"/>
    <lineage>
        <taxon>Archaea</taxon>
        <taxon>Methanobacteriati</taxon>
        <taxon>Methanobacteriota</taxon>
        <taxon>Methanomada group</taxon>
        <taxon>Methanobacteria</taxon>
        <taxon>Methanobacteriales</taxon>
        <taxon>Methanobacteriaceae</taxon>
        <taxon>Methanosphaera</taxon>
    </lineage>
</organism>
<dbReference type="InterPro" id="IPR028161">
    <property type="entry name" value="Met8-like"/>
</dbReference>
<dbReference type="Proteomes" id="UP000246004">
    <property type="component" value="Unassembled WGS sequence"/>
</dbReference>
<dbReference type="OrthoDB" id="10510at2157"/>
<dbReference type="NCBIfam" id="TIGR01470">
    <property type="entry name" value="cysG_Nterm"/>
    <property type="match status" value="1"/>
</dbReference>
<dbReference type="GO" id="GO:0019354">
    <property type="term" value="P:siroheme biosynthetic process"/>
    <property type="evidence" value="ECO:0007669"/>
    <property type="project" value="UniProtKB-UniPathway"/>
</dbReference>
<keyword evidence="3 8" id="KW-0560">Oxidoreductase</keyword>
<dbReference type="GO" id="GO:0043115">
    <property type="term" value="F:precorrin-2 dehydrogenase activity"/>
    <property type="evidence" value="ECO:0007669"/>
    <property type="project" value="UniProtKB-EC"/>
</dbReference>
<dbReference type="Pfam" id="PF13241">
    <property type="entry name" value="NAD_binding_7"/>
    <property type="match status" value="1"/>
</dbReference>
<comment type="caution">
    <text evidence="7">The sequence shown here is derived from an EMBL/GenBank/DDBJ whole genome shotgun (WGS) entry which is preliminary data.</text>
</comment>
<evidence type="ECO:0000256" key="6">
    <source>
        <dbReference type="ARBA" id="ARBA00047561"/>
    </source>
</evidence>
<accession>A0A2A2HFV1</accession>
<keyword evidence="9" id="KW-1185">Reference proteome</keyword>
<dbReference type="PANTHER" id="PTHR35330">
    <property type="entry name" value="SIROHEME BIOSYNTHESIS PROTEIN MET8"/>
    <property type="match status" value="1"/>
</dbReference>
<dbReference type="RefSeq" id="WP_095607826.1">
    <property type="nucleotide sequence ID" value="NZ_CAUHCB010000009.1"/>
</dbReference>
<dbReference type="SUPFAM" id="SSF75615">
    <property type="entry name" value="Siroheme synthase middle domains-like"/>
    <property type="match status" value="1"/>
</dbReference>
<evidence type="ECO:0000313" key="7">
    <source>
        <dbReference type="EMBL" id="PAV08176.1"/>
    </source>
</evidence>
<dbReference type="SUPFAM" id="SSF51735">
    <property type="entry name" value="NAD(P)-binding Rossmann-fold domains"/>
    <property type="match status" value="1"/>
</dbReference>
<reference evidence="8 10" key="1">
    <citation type="submission" date="2016-04" db="EMBL/GenBank/DDBJ databases">
        <title>Genome sequence of Methanosphaera cuniculi DSM 4103.</title>
        <authorList>
            <person name="Poehlein A."/>
            <person name="Seedorf H."/>
            <person name="Daniel R."/>
        </authorList>
    </citation>
    <scope>NUCLEOTIDE SEQUENCE [LARGE SCALE GENOMIC DNA]</scope>
    <source>
        <strain evidence="8 10">DSM 4103</strain>
    </source>
</reference>
<gene>
    <name evidence="8" type="primary">sirC</name>
    <name evidence="7" type="ORF">ASJ82_02995</name>
    <name evidence="8" type="ORF">MSCUN_06950</name>
</gene>
<protein>
    <recommendedName>
        <fullName evidence="2">precorrin-2 dehydrogenase</fullName>
        <ecNumber evidence="2">1.3.1.76</ecNumber>
    </recommendedName>
</protein>
<sequence length="210" mass="24083">MTLTSLFLDMQDKNVLIVGTGEVGIRRSRRFLDTQANVYIITKHIDPQIKDEFIKKGAKFYDNTHLDSLIKKCDLIVAATNNTQLNDEIAKKAQDKLINCASNIELSNVIVPSTFKIGDVTVSLYTGSKSPLMAKKLRKKIQQTITTKDILNIKLQENIRDTLKKTIPQQQDRKKFMKQITTNSEIQKYLDENNLQKAEEKAHNLLKEYK</sequence>
<dbReference type="Gene3D" id="3.40.50.720">
    <property type="entry name" value="NAD(P)-binding Rossmann-like Domain"/>
    <property type="match status" value="1"/>
</dbReference>
<evidence type="ECO:0000256" key="4">
    <source>
        <dbReference type="ARBA" id="ARBA00023027"/>
    </source>
</evidence>
<keyword evidence="4" id="KW-0520">NAD</keyword>
<dbReference type="GO" id="GO:0004325">
    <property type="term" value="F:ferrochelatase activity"/>
    <property type="evidence" value="ECO:0007669"/>
    <property type="project" value="InterPro"/>
</dbReference>
<dbReference type="Gene3D" id="3.30.160.110">
    <property type="entry name" value="Siroheme synthase, domain 2"/>
    <property type="match status" value="1"/>
</dbReference>
<name>A0A2A2HFV1_9EURY</name>
<dbReference type="EMBL" id="LWMS01000020">
    <property type="protein sequence ID" value="PWL08259.1"/>
    <property type="molecule type" value="Genomic_DNA"/>
</dbReference>
<reference evidence="7 9" key="2">
    <citation type="journal article" date="2017" name="BMC Genomics">
        <title>Genomic analysis of methanogenic archaea reveals a shift towards energy conservation.</title>
        <authorList>
            <person name="Gilmore S.P."/>
            <person name="Henske J.K."/>
            <person name="Sexton J.A."/>
            <person name="Solomon K.V."/>
            <person name="Seppala S."/>
            <person name="Yoo J.I."/>
            <person name="Huyett L.M."/>
            <person name="Pressman A."/>
            <person name="Cogan J.Z."/>
            <person name="Kivenson V."/>
            <person name="Peng X."/>
            <person name="Tan Y."/>
            <person name="Valentine D.L."/>
            <person name="O'Malley M.A."/>
        </authorList>
    </citation>
    <scope>NUCLEOTIDE SEQUENCE [LARGE SCALE GENOMIC DNA]</scope>
    <source>
        <strain evidence="7 9">1R-7</strain>
    </source>
</reference>
<dbReference type="InterPro" id="IPR036291">
    <property type="entry name" value="NAD(P)-bd_dom_sf"/>
</dbReference>
<evidence type="ECO:0000256" key="1">
    <source>
        <dbReference type="ARBA" id="ARBA00005010"/>
    </source>
</evidence>
<comment type="pathway">
    <text evidence="1">Porphyrin-containing compound metabolism; siroheme biosynthesis; sirohydrochlorin from precorrin-2: step 1/1.</text>
</comment>
<dbReference type="PANTHER" id="PTHR35330:SF1">
    <property type="entry name" value="SIROHEME BIOSYNTHESIS PROTEIN MET8"/>
    <property type="match status" value="1"/>
</dbReference>
<evidence type="ECO:0000313" key="9">
    <source>
        <dbReference type="Proteomes" id="UP000217528"/>
    </source>
</evidence>
<evidence type="ECO:0000256" key="2">
    <source>
        <dbReference type="ARBA" id="ARBA00012400"/>
    </source>
</evidence>
<keyword evidence="5" id="KW-0627">Porphyrin biosynthesis</keyword>
<dbReference type="InterPro" id="IPR006367">
    <property type="entry name" value="Sirohaem_synthase_N"/>
</dbReference>
<evidence type="ECO:0000256" key="3">
    <source>
        <dbReference type="ARBA" id="ARBA00023002"/>
    </source>
</evidence>
<comment type="catalytic activity">
    <reaction evidence="6">
        <text>precorrin-2 + NAD(+) = sirohydrochlorin + NADH + 2 H(+)</text>
        <dbReference type="Rhea" id="RHEA:15613"/>
        <dbReference type="ChEBI" id="CHEBI:15378"/>
        <dbReference type="ChEBI" id="CHEBI:57540"/>
        <dbReference type="ChEBI" id="CHEBI:57945"/>
        <dbReference type="ChEBI" id="CHEBI:58351"/>
        <dbReference type="ChEBI" id="CHEBI:58827"/>
        <dbReference type="EC" id="1.3.1.76"/>
    </reaction>
</comment>
<dbReference type="Proteomes" id="UP000217528">
    <property type="component" value="Unassembled WGS sequence"/>
</dbReference>
<dbReference type="AlphaFoldDB" id="A0A2A2HFV1"/>
<dbReference type="EC" id="1.3.1.76" evidence="2"/>